<feature type="domain" description="GH15-like" evidence="1">
    <location>
        <begin position="225"/>
        <end position="584"/>
    </location>
</feature>
<dbReference type="PANTHER" id="PTHR31616:SF0">
    <property type="entry name" value="GLUCAN 1,4-ALPHA-GLUCOSIDASE"/>
    <property type="match status" value="1"/>
</dbReference>
<organism evidence="3 4">
    <name type="scientific">Novosphingobium malaysiense</name>
    <dbReference type="NCBI Taxonomy" id="1348853"/>
    <lineage>
        <taxon>Bacteria</taxon>
        <taxon>Pseudomonadati</taxon>
        <taxon>Pseudomonadota</taxon>
        <taxon>Alphaproteobacteria</taxon>
        <taxon>Sphingomonadales</taxon>
        <taxon>Sphingomonadaceae</taxon>
        <taxon>Novosphingobium</taxon>
    </lineage>
</organism>
<dbReference type="AlphaFoldDB" id="A0A0B1ZNM9"/>
<evidence type="ECO:0000313" key="3">
    <source>
        <dbReference type="EMBL" id="KHK90898.1"/>
    </source>
</evidence>
<dbReference type="EMBL" id="JTDI01000003">
    <property type="protein sequence ID" value="KHK90898.1"/>
    <property type="molecule type" value="Genomic_DNA"/>
</dbReference>
<dbReference type="STRING" id="1348853.LK12_08035"/>
<keyword evidence="4" id="KW-1185">Reference proteome</keyword>
<dbReference type="InterPro" id="IPR045582">
    <property type="entry name" value="Trehalase-like_N"/>
</dbReference>
<proteinExistence type="predicted"/>
<evidence type="ECO:0000259" key="1">
    <source>
        <dbReference type="Pfam" id="PF00723"/>
    </source>
</evidence>
<dbReference type="Gene3D" id="1.50.10.10">
    <property type="match status" value="1"/>
</dbReference>
<dbReference type="InterPro" id="IPR011613">
    <property type="entry name" value="GH15-like"/>
</dbReference>
<comment type="caution">
    <text evidence="3">The sequence shown here is derived from an EMBL/GenBank/DDBJ whole genome shotgun (WGS) entry which is preliminary data.</text>
</comment>
<gene>
    <name evidence="3" type="ORF">LK12_08035</name>
</gene>
<feature type="domain" description="Trehalase-like N-terminal" evidence="2">
    <location>
        <begin position="7"/>
        <end position="114"/>
    </location>
</feature>
<dbReference type="SUPFAM" id="SSF48208">
    <property type="entry name" value="Six-hairpin glycosidases"/>
    <property type="match status" value="1"/>
</dbReference>
<dbReference type="InterPro" id="IPR008928">
    <property type="entry name" value="6-hairpin_glycosidase_sf"/>
</dbReference>
<protein>
    <submittedName>
        <fullName evidence="3">Uncharacterized protein</fullName>
    </submittedName>
</protein>
<dbReference type="InterPro" id="IPR012341">
    <property type="entry name" value="6hp_glycosidase-like_sf"/>
</dbReference>
<dbReference type="GO" id="GO:0004553">
    <property type="term" value="F:hydrolase activity, hydrolyzing O-glycosyl compounds"/>
    <property type="evidence" value="ECO:0007669"/>
    <property type="project" value="UniProtKB-ARBA"/>
</dbReference>
<sequence>MKADWRPHRIEGHGFISDGETAALVYQDATIDWLCMPRFDSEACLASLLGKADNGGWWLHPTEKVKKSSRRYIDDTLILETLFETEKGEVAIIDFMPIARGEAPDIVRIVEGRRGKVEMASSLALRFDNGSTHPLTRSQSDKEMVAIAGPNAVALRFDAPVEPTEHAFESRFTVSKGERRTLTMTWFASDNPVPGPVDADKALDQATKFWTKWAKKTKYDGLEPEAVQRSLLTLKGLIHASTGGVVAAATSSLPERPGGWRNWDYRYCWLRDATFTLLGFIRTGHDDEARAWIGWLRRAIAGQPVDIQPFYGIDGSRHSLEWECDWLLGFGDSQPVRFGNGAVGQRQLDVYGEVIDAIFLARKHGVCEDAEEIVGLLAERLETIWREPDAGIWESRGDPRQHVYSKAMCWVAFDRASRMLAETHPERCTRWRDLAEEVRAEVLSQGYNEKRGAFTRAYDDDALDGAVLRLPLVGFIDADDERMVNTVSAIERDLCRDGLVYRYSSDNTDDGVGGAEGVFLAVACWLADVYAMQGRMDDARKLFDNLLGAANDLGLLSEEWWPEDRRSMGNFPQALSHVALVNTALALSANGKPPRLDT</sequence>
<evidence type="ECO:0000313" key="4">
    <source>
        <dbReference type="Proteomes" id="UP000031057"/>
    </source>
</evidence>
<dbReference type="OrthoDB" id="3902805at2"/>
<reference evidence="3 4" key="1">
    <citation type="submission" date="2014-10" db="EMBL/GenBank/DDBJ databases">
        <title>Genome sequence of Novosphingobium malaysiense MUSC 273(T).</title>
        <authorList>
            <person name="Lee L.-H."/>
        </authorList>
    </citation>
    <scope>NUCLEOTIDE SEQUENCE [LARGE SCALE GENOMIC DNA]</scope>
    <source>
        <strain evidence="3 4">MUSC 273</strain>
    </source>
</reference>
<dbReference type="RefSeq" id="WP_039281875.1">
    <property type="nucleotide sequence ID" value="NZ_JTDI01000003.1"/>
</dbReference>
<dbReference type="Proteomes" id="UP000031057">
    <property type="component" value="Unassembled WGS sequence"/>
</dbReference>
<evidence type="ECO:0000259" key="2">
    <source>
        <dbReference type="Pfam" id="PF19291"/>
    </source>
</evidence>
<dbReference type="Pfam" id="PF19291">
    <property type="entry name" value="TREH_N"/>
    <property type="match status" value="1"/>
</dbReference>
<dbReference type="GO" id="GO:0005975">
    <property type="term" value="P:carbohydrate metabolic process"/>
    <property type="evidence" value="ECO:0007669"/>
    <property type="project" value="InterPro"/>
</dbReference>
<dbReference type="Pfam" id="PF00723">
    <property type="entry name" value="Glyco_hydro_15"/>
    <property type="match status" value="1"/>
</dbReference>
<dbReference type="PANTHER" id="PTHR31616">
    <property type="entry name" value="TREHALASE"/>
    <property type="match status" value="1"/>
</dbReference>
<name>A0A0B1ZNM9_9SPHN</name>
<accession>A0A0B1ZNM9</accession>